<dbReference type="GO" id="GO:0005737">
    <property type="term" value="C:cytoplasm"/>
    <property type="evidence" value="ECO:0007669"/>
    <property type="project" value="TreeGrafter"/>
</dbReference>
<keyword evidence="2" id="KW-0677">Repeat</keyword>
<evidence type="ECO:0000256" key="1">
    <source>
        <dbReference type="ARBA" id="ARBA00022614"/>
    </source>
</evidence>
<evidence type="ECO:0000256" key="2">
    <source>
        <dbReference type="ARBA" id="ARBA00022737"/>
    </source>
</evidence>
<keyword evidence="3" id="KW-0009">Actin-binding</keyword>
<dbReference type="SMART" id="SM00365">
    <property type="entry name" value="LRR_SD22"/>
    <property type="match status" value="4"/>
</dbReference>
<dbReference type="InterPro" id="IPR007123">
    <property type="entry name" value="Gelsolin-like_dom"/>
</dbReference>
<feature type="region of interest" description="Disordered" evidence="8">
    <location>
        <begin position="159"/>
        <end position="196"/>
    </location>
</feature>
<dbReference type="SUPFAM" id="SSF52058">
    <property type="entry name" value="L domain-like"/>
    <property type="match status" value="2"/>
</dbReference>
<gene>
    <name evidence="11" type="ORF">J4Q44_G00182860</name>
</gene>
<dbReference type="PROSITE" id="PS51450">
    <property type="entry name" value="LRR"/>
    <property type="match status" value="4"/>
</dbReference>
<dbReference type="InterPro" id="IPR001611">
    <property type="entry name" value="Leu-rich_rpt"/>
</dbReference>
<dbReference type="Pfam" id="PF00626">
    <property type="entry name" value="Gelsolin"/>
    <property type="match status" value="1"/>
</dbReference>
<dbReference type="GO" id="GO:0051015">
    <property type="term" value="F:actin filament binding"/>
    <property type="evidence" value="ECO:0007669"/>
    <property type="project" value="InterPro"/>
</dbReference>
<dbReference type="InterPro" id="IPR003591">
    <property type="entry name" value="Leu-rich_rpt_typical-subtyp"/>
</dbReference>
<evidence type="ECO:0000256" key="7">
    <source>
        <dbReference type="ARBA" id="ARBA00032455"/>
    </source>
</evidence>
<keyword evidence="1" id="KW-0433">Leucine-rich repeat</keyword>
<evidence type="ECO:0000256" key="3">
    <source>
        <dbReference type="ARBA" id="ARBA00023203"/>
    </source>
</evidence>
<sequence length="487" mass="54453">MAATGVLPFIRGVDLSGNDFKGGYFPEHVKSMSSLRWLKLNRTGLCYLPEELAALQKLEHLSVSHNSLTTLHGELSSLPNLRAVVARANNLKNCGVPDDIFQLDDLSVLDLSFNQLTEIPRDLENSKNMLVLNLSHNSIDAIPNQLFINLTDLLYLDLNPHPEQQPPDARPATAAASHGSPPDSPPEELPENTEQHAYQSGGLAHLADVDLSFNDLSRVPECLYTLSSLKRLNLSSNQISELSLCIDQWTQLETLNLSRNQLTSLPSAICKLGKLKKLYVNSNKLDFEGVPSGVGKLSSLQEFMAANNNLELIPEGLCRWVLDVRENPNLVMPPKPVDRTAEWYNIDFSLQNQLRLAGASPAENGDQKYGELNASLGQRRRWDKSLEKPQLDYSEFFMEDVGQVPGVFVWQIENFVPMQVDEAFQGKFYEADCYIVLQTFLDANGALNWQIFYWIGQEATLDKKAGSAIHAVNLRNYLGAECRTIRE</sequence>
<dbReference type="Pfam" id="PF00560">
    <property type="entry name" value="LRR_1"/>
    <property type="match status" value="1"/>
</dbReference>
<dbReference type="Proteomes" id="UP001356427">
    <property type="component" value="Unassembled WGS sequence"/>
</dbReference>
<feature type="domain" description="Disease resistance R13L4/SHOC-2-like LRR" evidence="10">
    <location>
        <begin position="222"/>
        <end position="304"/>
    </location>
</feature>
<dbReference type="AlphaFoldDB" id="A0AAN8R4C1"/>
<evidence type="ECO:0000259" key="10">
    <source>
        <dbReference type="Pfam" id="PF23598"/>
    </source>
</evidence>
<dbReference type="InterPro" id="IPR032675">
    <property type="entry name" value="LRR_dom_sf"/>
</dbReference>
<dbReference type="SMART" id="SM00369">
    <property type="entry name" value="LRR_TYP"/>
    <property type="match status" value="7"/>
</dbReference>
<evidence type="ECO:0000313" key="11">
    <source>
        <dbReference type="EMBL" id="KAK6312622.1"/>
    </source>
</evidence>
<dbReference type="SMART" id="SM00262">
    <property type="entry name" value="GEL"/>
    <property type="match status" value="1"/>
</dbReference>
<dbReference type="InterPro" id="IPR055414">
    <property type="entry name" value="LRR_R13L4/SHOC2-like"/>
</dbReference>
<keyword evidence="12" id="KW-1185">Reference proteome</keyword>
<dbReference type="Gene3D" id="3.40.20.10">
    <property type="entry name" value="Severin"/>
    <property type="match status" value="1"/>
</dbReference>
<dbReference type="InterPro" id="IPR050216">
    <property type="entry name" value="LRR_domain-containing"/>
</dbReference>
<accession>A0AAN8R4C1</accession>
<dbReference type="PANTHER" id="PTHR48051:SF54">
    <property type="entry name" value="LEUCINE-RICH REPEAT-CONTAINING PROTEIN"/>
    <property type="match status" value="1"/>
</dbReference>
<feature type="domain" description="Gelsolin-like" evidence="9">
    <location>
        <begin position="414"/>
        <end position="486"/>
    </location>
</feature>
<reference evidence="11 12" key="1">
    <citation type="submission" date="2021-04" db="EMBL/GenBank/DDBJ databases">
        <authorList>
            <person name="De Guttry C."/>
            <person name="Zahm M."/>
            <person name="Klopp C."/>
            <person name="Cabau C."/>
            <person name="Louis A."/>
            <person name="Berthelot C."/>
            <person name="Parey E."/>
            <person name="Roest Crollius H."/>
            <person name="Montfort J."/>
            <person name="Robinson-Rechavi M."/>
            <person name="Bucao C."/>
            <person name="Bouchez O."/>
            <person name="Gislard M."/>
            <person name="Lluch J."/>
            <person name="Milhes M."/>
            <person name="Lampietro C."/>
            <person name="Lopez Roques C."/>
            <person name="Donnadieu C."/>
            <person name="Braasch I."/>
            <person name="Desvignes T."/>
            <person name="Postlethwait J."/>
            <person name="Bobe J."/>
            <person name="Wedekind C."/>
            <person name="Guiguen Y."/>
        </authorList>
    </citation>
    <scope>NUCLEOTIDE SEQUENCE [LARGE SCALE GENOMIC DNA]</scope>
    <source>
        <strain evidence="11">Cs_M1</strain>
        <tissue evidence="11">Blood</tissue>
    </source>
</reference>
<evidence type="ECO:0000313" key="12">
    <source>
        <dbReference type="Proteomes" id="UP001356427"/>
    </source>
</evidence>
<dbReference type="Gene3D" id="3.80.10.10">
    <property type="entry name" value="Ribonuclease Inhibitor"/>
    <property type="match status" value="3"/>
</dbReference>
<dbReference type="PRINTS" id="PR00019">
    <property type="entry name" value="LEURICHRPT"/>
</dbReference>
<dbReference type="SMART" id="SM00364">
    <property type="entry name" value="LRR_BAC"/>
    <property type="match status" value="6"/>
</dbReference>
<dbReference type="InterPro" id="IPR007122">
    <property type="entry name" value="Villin/Gelsolin"/>
</dbReference>
<protein>
    <recommendedName>
        <fullName evidence="4">Leucine-rich repeat protein SHOC-2</fullName>
    </recommendedName>
    <alternativeName>
        <fullName evidence="7">Protein soc-2 homolog</fullName>
    </alternativeName>
    <alternativeName>
        <fullName evidence="5 6">protein Sur-8 homolog</fullName>
    </alternativeName>
</protein>
<evidence type="ECO:0000256" key="6">
    <source>
        <dbReference type="ARBA" id="ARBA00029998"/>
    </source>
</evidence>
<organism evidence="11 12">
    <name type="scientific">Coregonus suidteri</name>
    <dbReference type="NCBI Taxonomy" id="861788"/>
    <lineage>
        <taxon>Eukaryota</taxon>
        <taxon>Metazoa</taxon>
        <taxon>Chordata</taxon>
        <taxon>Craniata</taxon>
        <taxon>Vertebrata</taxon>
        <taxon>Euteleostomi</taxon>
        <taxon>Actinopterygii</taxon>
        <taxon>Neopterygii</taxon>
        <taxon>Teleostei</taxon>
        <taxon>Protacanthopterygii</taxon>
        <taxon>Salmoniformes</taxon>
        <taxon>Salmonidae</taxon>
        <taxon>Coregoninae</taxon>
        <taxon>Coregonus</taxon>
    </lineage>
</organism>
<dbReference type="SUPFAM" id="SSF55753">
    <property type="entry name" value="Actin depolymerizing proteins"/>
    <property type="match status" value="1"/>
</dbReference>
<evidence type="ECO:0000259" key="9">
    <source>
        <dbReference type="Pfam" id="PF00626"/>
    </source>
</evidence>
<evidence type="ECO:0000256" key="8">
    <source>
        <dbReference type="SAM" id="MobiDB-lite"/>
    </source>
</evidence>
<name>A0AAN8R4C1_9TELE</name>
<dbReference type="PANTHER" id="PTHR48051">
    <property type="match status" value="1"/>
</dbReference>
<dbReference type="InterPro" id="IPR029006">
    <property type="entry name" value="ADF-H/Gelsolin-like_dom_sf"/>
</dbReference>
<dbReference type="Pfam" id="PF13855">
    <property type="entry name" value="LRR_8"/>
    <property type="match status" value="1"/>
</dbReference>
<evidence type="ECO:0000256" key="5">
    <source>
        <dbReference type="ARBA" id="ARBA00029588"/>
    </source>
</evidence>
<dbReference type="CDD" id="cd11290">
    <property type="entry name" value="gelsolin_S1_like"/>
    <property type="match status" value="1"/>
</dbReference>
<dbReference type="FunFam" id="3.80.10.10:FF:000050">
    <property type="entry name" value="FLII, actin remodeling protein"/>
    <property type="match status" value="1"/>
</dbReference>
<evidence type="ECO:0000256" key="4">
    <source>
        <dbReference type="ARBA" id="ARBA00023907"/>
    </source>
</evidence>
<proteinExistence type="predicted"/>
<dbReference type="Pfam" id="PF23598">
    <property type="entry name" value="LRR_14"/>
    <property type="match status" value="1"/>
</dbReference>
<dbReference type="EMBL" id="JAGTTL010000015">
    <property type="protein sequence ID" value="KAK6312622.1"/>
    <property type="molecule type" value="Genomic_DNA"/>
</dbReference>
<comment type="caution">
    <text evidence="11">The sequence shown here is derived from an EMBL/GenBank/DDBJ whole genome shotgun (WGS) entry which is preliminary data.</text>
</comment>